<sequence>MPTYRIQPLEGSPRTVQALRFRSDDEHVYFEDRVQGSWQPVLELPLAEVQHVQRRLNETNGSWIWVTEPVRRMTL</sequence>
<dbReference type="OrthoDB" id="3486002at2"/>
<dbReference type="RefSeq" id="WP_141966126.1">
    <property type="nucleotide sequence ID" value="NZ_VFPO01000001.1"/>
</dbReference>
<name>A0A543I908_9ACTN</name>
<protein>
    <submittedName>
        <fullName evidence="1">Uncharacterized protein</fullName>
    </submittedName>
</protein>
<accession>A0A543I908</accession>
<evidence type="ECO:0000313" key="2">
    <source>
        <dbReference type="Proteomes" id="UP000316706"/>
    </source>
</evidence>
<keyword evidence="2" id="KW-1185">Reference proteome</keyword>
<reference evidence="1 2" key="1">
    <citation type="submission" date="2019-06" db="EMBL/GenBank/DDBJ databases">
        <title>Sequencing the genomes of 1000 actinobacteria strains.</title>
        <authorList>
            <person name="Klenk H.-P."/>
        </authorList>
    </citation>
    <scope>NUCLEOTIDE SEQUENCE [LARGE SCALE GENOMIC DNA]</scope>
    <source>
        <strain evidence="1 2">DSM 45043</strain>
    </source>
</reference>
<evidence type="ECO:0000313" key="1">
    <source>
        <dbReference type="EMBL" id="TQM67072.1"/>
    </source>
</evidence>
<dbReference type="AlphaFoldDB" id="A0A543I908"/>
<organism evidence="1 2">
    <name type="scientific">Actinomadura hallensis</name>
    <dbReference type="NCBI Taxonomy" id="337895"/>
    <lineage>
        <taxon>Bacteria</taxon>
        <taxon>Bacillati</taxon>
        <taxon>Actinomycetota</taxon>
        <taxon>Actinomycetes</taxon>
        <taxon>Streptosporangiales</taxon>
        <taxon>Thermomonosporaceae</taxon>
        <taxon>Actinomadura</taxon>
    </lineage>
</organism>
<comment type="caution">
    <text evidence="1">The sequence shown here is derived from an EMBL/GenBank/DDBJ whole genome shotgun (WGS) entry which is preliminary data.</text>
</comment>
<gene>
    <name evidence="1" type="ORF">FHX41_0669</name>
</gene>
<proteinExistence type="predicted"/>
<dbReference type="Proteomes" id="UP000316706">
    <property type="component" value="Unassembled WGS sequence"/>
</dbReference>
<dbReference type="EMBL" id="VFPO01000001">
    <property type="protein sequence ID" value="TQM67072.1"/>
    <property type="molecule type" value="Genomic_DNA"/>
</dbReference>